<dbReference type="Proteomes" id="UP000346198">
    <property type="component" value="Unassembled WGS sequence"/>
</dbReference>
<dbReference type="PRINTS" id="PR00032">
    <property type="entry name" value="HTHARAC"/>
</dbReference>
<dbReference type="SMART" id="SM00342">
    <property type="entry name" value="HTH_ARAC"/>
    <property type="match status" value="1"/>
</dbReference>
<keyword evidence="6" id="KW-1185">Reference proteome</keyword>
<evidence type="ECO:0000256" key="3">
    <source>
        <dbReference type="ARBA" id="ARBA00023163"/>
    </source>
</evidence>
<dbReference type="Gene3D" id="1.10.10.60">
    <property type="entry name" value="Homeodomain-like"/>
    <property type="match status" value="2"/>
</dbReference>
<dbReference type="EMBL" id="CAAHFH010000002">
    <property type="protein sequence ID" value="VGO21731.1"/>
    <property type="molecule type" value="Genomic_DNA"/>
</dbReference>
<dbReference type="Gene3D" id="2.60.120.10">
    <property type="entry name" value="Jelly Rolls"/>
    <property type="match status" value="1"/>
</dbReference>
<dbReference type="SUPFAM" id="SSF46689">
    <property type="entry name" value="Homeodomain-like"/>
    <property type="match status" value="2"/>
</dbReference>
<keyword evidence="2" id="KW-0238">DNA-binding</keyword>
<dbReference type="PROSITE" id="PS01124">
    <property type="entry name" value="HTH_ARAC_FAMILY_2"/>
    <property type="match status" value="1"/>
</dbReference>
<sequence>MSLVKSRELFVESAFPIAVDTVGDRTLIQKELHRHEYFEMLFVEKGSLINRFKGDEILMKPGDVLIMKPYVLHLLADAVKKQSRKAYCCSFLPQAVDFEIQSLEKLKNSSSPNKYFFKPFISLAEEGVSAVQLKFKADQRADLIALFQQLRETAHDLTDRGQALTRYHFLDLLAFLAEQYDRNKGVDRMVQVDLAVPVSRYLSGLRSTLNYIHDHFEESLKLEDMAAMSGASETYFCRLFKHETGMTFLNYLNGLRIERACVLLRDTTENALDICYQVGFNDYTHFGRQFKKHIGMSPAEFRKKNPQHVRRFRDA</sequence>
<evidence type="ECO:0000313" key="5">
    <source>
        <dbReference type="EMBL" id="VGO21731.1"/>
    </source>
</evidence>
<dbReference type="SUPFAM" id="SSF51215">
    <property type="entry name" value="Regulatory protein AraC"/>
    <property type="match status" value="1"/>
</dbReference>
<evidence type="ECO:0000259" key="4">
    <source>
        <dbReference type="PROSITE" id="PS01124"/>
    </source>
</evidence>
<dbReference type="InterPro" id="IPR003313">
    <property type="entry name" value="AraC-bd"/>
</dbReference>
<feature type="domain" description="HTH araC/xylS-type" evidence="4">
    <location>
        <begin position="206"/>
        <end position="304"/>
    </location>
</feature>
<reference evidence="5 6" key="1">
    <citation type="submission" date="2019-04" db="EMBL/GenBank/DDBJ databases">
        <authorList>
            <person name="Van Vliet M D."/>
        </authorList>
    </citation>
    <scope>NUCLEOTIDE SEQUENCE [LARGE SCALE GENOMIC DNA]</scope>
    <source>
        <strain evidence="5 6">F21</strain>
    </source>
</reference>
<dbReference type="InterPro" id="IPR009057">
    <property type="entry name" value="Homeodomain-like_sf"/>
</dbReference>
<dbReference type="Pfam" id="PF02311">
    <property type="entry name" value="AraC_binding"/>
    <property type="match status" value="1"/>
</dbReference>
<dbReference type="RefSeq" id="WP_168433432.1">
    <property type="nucleotide sequence ID" value="NZ_CAAHFH010000002.1"/>
</dbReference>
<dbReference type="InterPro" id="IPR014710">
    <property type="entry name" value="RmlC-like_jellyroll"/>
</dbReference>
<dbReference type="GO" id="GO:0003700">
    <property type="term" value="F:DNA-binding transcription factor activity"/>
    <property type="evidence" value="ECO:0007669"/>
    <property type="project" value="InterPro"/>
</dbReference>
<dbReference type="Pfam" id="PF12833">
    <property type="entry name" value="HTH_18"/>
    <property type="match status" value="1"/>
</dbReference>
<dbReference type="InterPro" id="IPR020449">
    <property type="entry name" value="Tscrpt_reg_AraC-type_HTH"/>
</dbReference>
<organism evidence="5 6">
    <name type="scientific">Pontiella sulfatireligans</name>
    <dbReference type="NCBI Taxonomy" id="2750658"/>
    <lineage>
        <taxon>Bacteria</taxon>
        <taxon>Pseudomonadati</taxon>
        <taxon>Kiritimatiellota</taxon>
        <taxon>Kiritimatiellia</taxon>
        <taxon>Kiritimatiellales</taxon>
        <taxon>Pontiellaceae</taxon>
        <taxon>Pontiella</taxon>
    </lineage>
</organism>
<accession>A0A6C2UR48</accession>
<protein>
    <submittedName>
        <fullName evidence="5">Transposon Tn10 TetD protein</fullName>
    </submittedName>
</protein>
<evidence type="ECO:0000256" key="2">
    <source>
        <dbReference type="ARBA" id="ARBA00023125"/>
    </source>
</evidence>
<dbReference type="PANTHER" id="PTHR43280:SF2">
    <property type="entry name" value="HTH-TYPE TRANSCRIPTIONAL REGULATOR EXSA"/>
    <property type="match status" value="1"/>
</dbReference>
<evidence type="ECO:0000313" key="6">
    <source>
        <dbReference type="Proteomes" id="UP000346198"/>
    </source>
</evidence>
<name>A0A6C2UR48_9BACT</name>
<dbReference type="InterPro" id="IPR037923">
    <property type="entry name" value="HTH-like"/>
</dbReference>
<dbReference type="GO" id="GO:0043565">
    <property type="term" value="F:sequence-specific DNA binding"/>
    <property type="evidence" value="ECO:0007669"/>
    <property type="project" value="InterPro"/>
</dbReference>
<dbReference type="PANTHER" id="PTHR43280">
    <property type="entry name" value="ARAC-FAMILY TRANSCRIPTIONAL REGULATOR"/>
    <property type="match status" value="1"/>
</dbReference>
<evidence type="ECO:0000256" key="1">
    <source>
        <dbReference type="ARBA" id="ARBA00023015"/>
    </source>
</evidence>
<keyword evidence="3" id="KW-0804">Transcription</keyword>
<dbReference type="InterPro" id="IPR018060">
    <property type="entry name" value="HTH_AraC"/>
</dbReference>
<dbReference type="AlphaFoldDB" id="A0A6C2UR48"/>
<proteinExistence type="predicted"/>
<keyword evidence="1" id="KW-0805">Transcription regulation</keyword>
<gene>
    <name evidence="5" type="primary">tetD_2</name>
    <name evidence="5" type="ORF">SCARR_03806</name>
</gene>